<evidence type="ECO:0000256" key="5">
    <source>
        <dbReference type="ARBA" id="ARBA00023136"/>
    </source>
</evidence>
<accession>A0ABN3Y3G0</accession>
<feature type="transmembrane region" description="Helical" evidence="7">
    <location>
        <begin position="40"/>
        <end position="57"/>
    </location>
</feature>
<feature type="transmembrane region" description="Helical" evidence="7">
    <location>
        <begin position="210"/>
        <end position="234"/>
    </location>
</feature>
<dbReference type="InterPro" id="IPR036259">
    <property type="entry name" value="MFS_trans_sf"/>
</dbReference>
<dbReference type="InterPro" id="IPR011701">
    <property type="entry name" value="MFS"/>
</dbReference>
<dbReference type="Proteomes" id="UP001499930">
    <property type="component" value="Unassembled WGS sequence"/>
</dbReference>
<feature type="transmembrane region" description="Helical" evidence="7">
    <location>
        <begin position="368"/>
        <end position="388"/>
    </location>
</feature>
<name>A0ABN3Y3G0_9ACTN</name>
<feature type="transmembrane region" description="Helical" evidence="7">
    <location>
        <begin position="162"/>
        <end position="184"/>
    </location>
</feature>
<protein>
    <submittedName>
        <fullName evidence="9">MFS transporter</fullName>
    </submittedName>
</protein>
<dbReference type="PANTHER" id="PTHR42688:SF1">
    <property type="entry name" value="BLR5212 PROTEIN"/>
    <property type="match status" value="1"/>
</dbReference>
<evidence type="ECO:0000313" key="9">
    <source>
        <dbReference type="EMBL" id="GAA3016833.1"/>
    </source>
</evidence>
<dbReference type="Gene3D" id="1.20.1250.20">
    <property type="entry name" value="MFS general substrate transporter like domains"/>
    <property type="match status" value="1"/>
</dbReference>
<feature type="transmembrane region" description="Helical" evidence="7">
    <location>
        <begin position="240"/>
        <end position="260"/>
    </location>
</feature>
<keyword evidence="4 7" id="KW-1133">Transmembrane helix</keyword>
<dbReference type="SUPFAM" id="SSF103473">
    <property type="entry name" value="MFS general substrate transporter"/>
    <property type="match status" value="1"/>
</dbReference>
<reference evidence="9 10" key="1">
    <citation type="journal article" date="2019" name="Int. J. Syst. Evol. Microbiol.">
        <title>The Global Catalogue of Microorganisms (GCM) 10K type strain sequencing project: providing services to taxonomists for standard genome sequencing and annotation.</title>
        <authorList>
            <consortium name="The Broad Institute Genomics Platform"/>
            <consortium name="The Broad Institute Genome Sequencing Center for Infectious Disease"/>
            <person name="Wu L."/>
            <person name="Ma J."/>
        </authorList>
    </citation>
    <scope>NUCLEOTIDE SEQUENCE [LARGE SCALE GENOMIC DNA]</scope>
    <source>
        <strain evidence="9 10">JCM 3106</strain>
    </source>
</reference>
<gene>
    <name evidence="9" type="ORF">GCM10017559_45640</name>
</gene>
<dbReference type="EMBL" id="BAAAWD010000013">
    <property type="protein sequence ID" value="GAA3016833.1"/>
    <property type="molecule type" value="Genomic_DNA"/>
</dbReference>
<keyword evidence="5 7" id="KW-0472">Membrane</keyword>
<comment type="caution">
    <text evidence="9">The sequence shown here is derived from an EMBL/GenBank/DDBJ whole genome shotgun (WGS) entry which is preliminary data.</text>
</comment>
<feature type="transmembrane region" description="Helical" evidence="7">
    <location>
        <begin position="341"/>
        <end position="362"/>
    </location>
</feature>
<organism evidence="9 10">
    <name type="scientific">Streptosporangium longisporum</name>
    <dbReference type="NCBI Taxonomy" id="46187"/>
    <lineage>
        <taxon>Bacteria</taxon>
        <taxon>Bacillati</taxon>
        <taxon>Actinomycetota</taxon>
        <taxon>Actinomycetes</taxon>
        <taxon>Streptosporangiales</taxon>
        <taxon>Streptosporangiaceae</taxon>
        <taxon>Streptosporangium</taxon>
    </lineage>
</organism>
<evidence type="ECO:0000256" key="3">
    <source>
        <dbReference type="ARBA" id="ARBA00022692"/>
    </source>
</evidence>
<dbReference type="InterPro" id="IPR020846">
    <property type="entry name" value="MFS_dom"/>
</dbReference>
<keyword evidence="3 7" id="KW-0812">Transmembrane</keyword>
<feature type="transmembrane region" description="Helical" evidence="7">
    <location>
        <begin position="300"/>
        <end position="320"/>
    </location>
</feature>
<sequence>MWRRLRGFERSVQLLMLNQLTINIGFYMLMPYLAGHLSDGLGMAAWSVGLVLGMRNLSQQGLFVLGGILADRLGYRPLILAGCLLRTAGFALLAFADSLPALLVASAATGMAGALFNPAVRAYLAHDAGTRRVEAFAVFNVFYQAGILIGPVIGLALVAVNFRLVCLVAASVFALLSALQFLALPPCRASAAPAGVAPAGWRTAVANRPFLLFALAMAGSYVLSFQIYLALPLALGDTGAVGLLFVLSAIVAIAGQLRITDWARRRFSGPQAIVAGLALMALAFTPLVLCGALWPASAPAQTAATVICVLVLSVGTALAYPFEMDRVVALSGGRLVATHYGFYNTIAGIAVAAGNLLIGLLLDSAPRVVVWLALSSLGLACALAVRALNRRQRQPRTAPGQPCRPSPAHRRDDGLIEPTGPAGPAGPAGSAGGADR</sequence>
<dbReference type="CDD" id="cd17329">
    <property type="entry name" value="MFS_MdtH_MDR_like"/>
    <property type="match status" value="1"/>
</dbReference>
<comment type="subcellular location">
    <subcellularLocation>
        <location evidence="1">Cell membrane</location>
        <topology evidence="1">Multi-pass membrane protein</topology>
    </subcellularLocation>
</comment>
<proteinExistence type="predicted"/>
<feature type="region of interest" description="Disordered" evidence="6">
    <location>
        <begin position="392"/>
        <end position="436"/>
    </location>
</feature>
<dbReference type="InterPro" id="IPR052425">
    <property type="entry name" value="Uncharacterized_MFS-type"/>
</dbReference>
<evidence type="ECO:0000256" key="1">
    <source>
        <dbReference type="ARBA" id="ARBA00004651"/>
    </source>
</evidence>
<keyword evidence="10" id="KW-1185">Reference proteome</keyword>
<evidence type="ECO:0000256" key="2">
    <source>
        <dbReference type="ARBA" id="ARBA00022475"/>
    </source>
</evidence>
<evidence type="ECO:0000259" key="8">
    <source>
        <dbReference type="PROSITE" id="PS50850"/>
    </source>
</evidence>
<dbReference type="Pfam" id="PF07690">
    <property type="entry name" value="MFS_1"/>
    <property type="match status" value="1"/>
</dbReference>
<evidence type="ECO:0000313" key="10">
    <source>
        <dbReference type="Proteomes" id="UP001499930"/>
    </source>
</evidence>
<dbReference type="RefSeq" id="WP_344898602.1">
    <property type="nucleotide sequence ID" value="NZ_BAAAWD010000013.1"/>
</dbReference>
<evidence type="ECO:0000256" key="4">
    <source>
        <dbReference type="ARBA" id="ARBA00022989"/>
    </source>
</evidence>
<evidence type="ECO:0000256" key="7">
    <source>
        <dbReference type="SAM" id="Phobius"/>
    </source>
</evidence>
<dbReference type="PANTHER" id="PTHR42688">
    <property type="entry name" value="CONSERVED PROTEIN"/>
    <property type="match status" value="1"/>
</dbReference>
<feature type="transmembrane region" description="Helical" evidence="7">
    <location>
        <begin position="136"/>
        <end position="156"/>
    </location>
</feature>
<feature type="transmembrane region" description="Helical" evidence="7">
    <location>
        <begin position="12"/>
        <end position="34"/>
    </location>
</feature>
<feature type="transmembrane region" description="Helical" evidence="7">
    <location>
        <begin position="78"/>
        <end position="96"/>
    </location>
</feature>
<evidence type="ECO:0000256" key="6">
    <source>
        <dbReference type="SAM" id="MobiDB-lite"/>
    </source>
</evidence>
<feature type="transmembrane region" description="Helical" evidence="7">
    <location>
        <begin position="272"/>
        <end position="294"/>
    </location>
</feature>
<keyword evidence="2" id="KW-1003">Cell membrane</keyword>
<dbReference type="PROSITE" id="PS50850">
    <property type="entry name" value="MFS"/>
    <property type="match status" value="1"/>
</dbReference>
<feature type="transmembrane region" description="Helical" evidence="7">
    <location>
        <begin position="102"/>
        <end position="124"/>
    </location>
</feature>
<feature type="domain" description="Major facilitator superfamily (MFS) profile" evidence="8">
    <location>
        <begin position="11"/>
        <end position="393"/>
    </location>
</feature>